<evidence type="ECO:0000313" key="1">
    <source>
        <dbReference type="EMBL" id="KYK69245.1"/>
    </source>
</evidence>
<organism evidence="1 2">
    <name type="scientific">Toxoplasma gondii TgCatPRC2</name>
    <dbReference type="NCBI Taxonomy" id="1130821"/>
    <lineage>
        <taxon>Eukaryota</taxon>
        <taxon>Sar</taxon>
        <taxon>Alveolata</taxon>
        <taxon>Apicomplexa</taxon>
        <taxon>Conoidasida</taxon>
        <taxon>Coccidia</taxon>
        <taxon>Eucoccidiorida</taxon>
        <taxon>Eimeriorina</taxon>
        <taxon>Sarcocystidae</taxon>
        <taxon>Toxoplasma</taxon>
    </lineage>
</organism>
<dbReference type="Proteomes" id="UP000075225">
    <property type="component" value="Unassembled WGS sequence"/>
</dbReference>
<protein>
    <submittedName>
        <fullName evidence="1">Glycolipid transfer protein GLTP</fullName>
    </submittedName>
</protein>
<feature type="non-terminal residue" evidence="1">
    <location>
        <position position="38"/>
    </location>
</feature>
<dbReference type="VEuPathDB" id="ToxoDB:TGPRC2_223110A"/>
<evidence type="ECO:0000313" key="2">
    <source>
        <dbReference type="Proteomes" id="UP000075225"/>
    </source>
</evidence>
<sequence length="38" mass="3960">MSTAATESDLDPTKGEGLFVTLTSGFSKARSPDGRILC</sequence>
<gene>
    <name evidence="1" type="ORF">TGPRC2_223110A</name>
</gene>
<comment type="caution">
    <text evidence="1">The sequence shown here is derived from an EMBL/GenBank/DDBJ whole genome shotgun (WGS) entry which is preliminary data.</text>
</comment>
<reference evidence="2" key="1">
    <citation type="submission" date="2016-03" db="EMBL/GenBank/DDBJ databases">
        <authorList>
            <person name="Sibley D."/>
            <person name="Venepally P."/>
            <person name="Karamycheva S."/>
            <person name="Hadjithomas M."/>
            <person name="Khan A."/>
            <person name="Brunk B."/>
            <person name="Roos D."/>
            <person name="Caler E."/>
            <person name="Lorenzi H."/>
        </authorList>
    </citation>
    <scope>NUCLEOTIDE SEQUENCE [LARGE SCALE GENOMIC DNA]</scope>
    <source>
        <strain evidence="2">TgCatPRC2</strain>
    </source>
</reference>
<proteinExistence type="predicted"/>
<dbReference type="EMBL" id="AHZP02000859">
    <property type="protein sequence ID" value="KYK69245.1"/>
    <property type="molecule type" value="Genomic_DNA"/>
</dbReference>
<dbReference type="AlphaFoldDB" id="A0A151HIS0"/>
<accession>A0A151HIS0</accession>
<name>A0A151HIS0_TOXGO</name>